<accession>A0AAJ1U530</accession>
<protein>
    <submittedName>
        <fullName evidence="1">Tetratricopeptide repeat protein</fullName>
    </submittedName>
</protein>
<comment type="caution">
    <text evidence="1">The sequence shown here is derived from an EMBL/GenBank/DDBJ whole genome shotgun (WGS) entry which is preliminary data.</text>
</comment>
<dbReference type="Gene3D" id="1.25.40.10">
    <property type="entry name" value="Tetratricopeptide repeat domain"/>
    <property type="match status" value="1"/>
</dbReference>
<evidence type="ECO:0000313" key="1">
    <source>
        <dbReference type="EMBL" id="MDQ2093781.1"/>
    </source>
</evidence>
<dbReference type="RefSeq" id="WP_317625361.1">
    <property type="nucleotide sequence ID" value="NZ_JANFFA010000001.1"/>
</dbReference>
<reference evidence="1" key="2">
    <citation type="submission" date="2023-04" db="EMBL/GenBank/DDBJ databases">
        <title>'Rhodoalgimonas zhirmunskyi' gen. nov., isolated from a red alga.</title>
        <authorList>
            <person name="Nedashkovskaya O.I."/>
            <person name="Otstavnykh N.Y."/>
            <person name="Bystritskaya E.P."/>
            <person name="Balabanova L.A."/>
            <person name="Isaeva M.P."/>
        </authorList>
    </citation>
    <scope>NUCLEOTIDE SEQUENCE</scope>
    <source>
        <strain evidence="1">10Alg 79</strain>
    </source>
</reference>
<dbReference type="InterPro" id="IPR019734">
    <property type="entry name" value="TPR_rpt"/>
</dbReference>
<dbReference type="PROSITE" id="PS51257">
    <property type="entry name" value="PROKAR_LIPOPROTEIN"/>
    <property type="match status" value="1"/>
</dbReference>
<dbReference type="Pfam" id="PF13174">
    <property type="entry name" value="TPR_6"/>
    <property type="match status" value="1"/>
</dbReference>
<evidence type="ECO:0000313" key="2">
    <source>
        <dbReference type="Proteomes" id="UP001227162"/>
    </source>
</evidence>
<dbReference type="EMBL" id="JANFFA010000001">
    <property type="protein sequence ID" value="MDQ2093781.1"/>
    <property type="molecule type" value="Genomic_DNA"/>
</dbReference>
<proteinExistence type="predicted"/>
<gene>
    <name evidence="1" type="ORF">NOI20_06635</name>
</gene>
<name>A0AAJ1U530_9RHOB</name>
<sequence>MRHFKLISLCLTGAVALSACEKTANGDVNRALQNVNVVDESNLNDIMLTVADPNEAVTYFQRSTKDQPDRVDLQRGLATSLIRAKRNSEAVPAYEKLIKMEGATTDDTVDFADALIRAGDWKRAEKILDEVPPTHETFKRYRLEAMVADSNKEWKKADSFYEIAVGLTTRPAGVLNNWGYSKLTRGDFSEAERLFGEAITQDKTLFTAKNNMVLARGAQRNYNLPVIPMDQSERAQLLHTLGLSAIKQGDVETGKGLLREAIDTHPQHFEAAVRSLRALEDNVSN</sequence>
<dbReference type="InterPro" id="IPR011990">
    <property type="entry name" value="TPR-like_helical_dom_sf"/>
</dbReference>
<dbReference type="AlphaFoldDB" id="A0AAJ1U530"/>
<dbReference type="SUPFAM" id="SSF48452">
    <property type="entry name" value="TPR-like"/>
    <property type="match status" value="1"/>
</dbReference>
<reference evidence="1" key="1">
    <citation type="submission" date="2022-07" db="EMBL/GenBank/DDBJ databases">
        <authorList>
            <person name="Otstavnykh N."/>
            <person name="Isaeva M."/>
            <person name="Bystritskaya E."/>
        </authorList>
    </citation>
    <scope>NUCLEOTIDE SEQUENCE</scope>
    <source>
        <strain evidence="1">10Alg 79</strain>
    </source>
</reference>
<dbReference type="Proteomes" id="UP001227162">
    <property type="component" value="Unassembled WGS sequence"/>
</dbReference>
<dbReference type="SMART" id="SM00028">
    <property type="entry name" value="TPR"/>
    <property type="match status" value="3"/>
</dbReference>
<organism evidence="1 2">
    <name type="scientific">Rhodalgimonas zhirmunskyi</name>
    <dbReference type="NCBI Taxonomy" id="2964767"/>
    <lineage>
        <taxon>Bacteria</taxon>
        <taxon>Pseudomonadati</taxon>
        <taxon>Pseudomonadota</taxon>
        <taxon>Alphaproteobacteria</taxon>
        <taxon>Rhodobacterales</taxon>
        <taxon>Roseobacteraceae</taxon>
        <taxon>Rhodalgimonas</taxon>
    </lineage>
</organism>
<keyword evidence="2" id="KW-1185">Reference proteome</keyword>
<dbReference type="Pfam" id="PF14559">
    <property type="entry name" value="TPR_19"/>
    <property type="match status" value="1"/>
</dbReference>